<dbReference type="Proteomes" id="UP000229631">
    <property type="component" value="Unassembled WGS sequence"/>
</dbReference>
<reference evidence="10" key="1">
    <citation type="submission" date="2017-09" db="EMBL/GenBank/DDBJ databases">
        <title>Depth-based differentiation of microbial function through sediment-hosted aquifers and enrichment of novel symbionts in the deep terrestrial subsurface.</title>
        <authorList>
            <person name="Probst A.J."/>
            <person name="Ladd B."/>
            <person name="Jarett J.K."/>
            <person name="Geller-Mcgrath D.E."/>
            <person name="Sieber C.M.K."/>
            <person name="Emerson J.B."/>
            <person name="Anantharaman K."/>
            <person name="Thomas B.C."/>
            <person name="Malmstrom R."/>
            <person name="Stieglmeier M."/>
            <person name="Klingl A."/>
            <person name="Woyke T."/>
            <person name="Ryan C.M."/>
            <person name="Banfield J.F."/>
        </authorList>
    </citation>
    <scope>NUCLEOTIDE SEQUENCE [LARGE SCALE GENOMIC DNA]</scope>
</reference>
<keyword evidence="2" id="KW-0479">Metal-binding</keyword>
<proteinExistence type="predicted"/>
<comment type="caution">
    <text evidence="9">The sequence shown here is derived from an EMBL/GenBank/DDBJ whole genome shotgun (WGS) entry which is preliminary data.</text>
</comment>
<evidence type="ECO:0000256" key="1">
    <source>
        <dbReference type="ARBA" id="ARBA00022598"/>
    </source>
</evidence>
<dbReference type="SUPFAM" id="SSF52440">
    <property type="entry name" value="PreATP-grasp domain"/>
    <property type="match status" value="1"/>
</dbReference>
<keyword evidence="1 9" id="KW-0436">Ligase</keyword>
<protein>
    <submittedName>
        <fullName evidence="9">Phosphoribosylamine--glycine ligase</fullName>
        <ecNumber evidence="9">6.3.4.13</ecNumber>
    </submittedName>
</protein>
<evidence type="ECO:0000256" key="4">
    <source>
        <dbReference type="ARBA" id="ARBA00022755"/>
    </source>
</evidence>
<evidence type="ECO:0000256" key="6">
    <source>
        <dbReference type="ARBA" id="ARBA00023211"/>
    </source>
</evidence>
<dbReference type="Gene3D" id="3.30.1490.20">
    <property type="entry name" value="ATP-grasp fold, A domain"/>
    <property type="match status" value="1"/>
</dbReference>
<dbReference type="EMBL" id="PEVC01000041">
    <property type="protein sequence ID" value="PIV00799.1"/>
    <property type="molecule type" value="Genomic_DNA"/>
</dbReference>
<evidence type="ECO:0000259" key="8">
    <source>
        <dbReference type="Pfam" id="PF02844"/>
    </source>
</evidence>
<dbReference type="SUPFAM" id="SSF56059">
    <property type="entry name" value="Glutathione synthetase ATP-binding domain-like"/>
    <property type="match status" value="1"/>
</dbReference>
<dbReference type="InterPro" id="IPR000115">
    <property type="entry name" value="PRibGlycinamide_synth"/>
</dbReference>
<dbReference type="Pfam" id="PF01071">
    <property type="entry name" value="GARS_A"/>
    <property type="match status" value="1"/>
</dbReference>
<dbReference type="GO" id="GO:0009113">
    <property type="term" value="P:purine nucleobase biosynthetic process"/>
    <property type="evidence" value="ECO:0007669"/>
    <property type="project" value="InterPro"/>
</dbReference>
<evidence type="ECO:0000259" key="7">
    <source>
        <dbReference type="Pfam" id="PF01071"/>
    </source>
</evidence>
<dbReference type="AlphaFoldDB" id="A0A2M7BCI5"/>
<evidence type="ECO:0000256" key="2">
    <source>
        <dbReference type="ARBA" id="ARBA00022723"/>
    </source>
</evidence>
<dbReference type="InterPro" id="IPR016185">
    <property type="entry name" value="PreATP-grasp_dom_sf"/>
</dbReference>
<dbReference type="Pfam" id="PF02844">
    <property type="entry name" value="GARS_N"/>
    <property type="match status" value="1"/>
</dbReference>
<dbReference type="FunFam" id="3.40.50.20:FF:000006">
    <property type="entry name" value="Phosphoribosylamine--glycine ligase, chloroplastic"/>
    <property type="match status" value="1"/>
</dbReference>
<keyword evidence="5" id="KW-0067">ATP-binding</keyword>
<evidence type="ECO:0000256" key="3">
    <source>
        <dbReference type="ARBA" id="ARBA00022741"/>
    </source>
</evidence>
<dbReference type="PANTHER" id="PTHR43472">
    <property type="entry name" value="PHOSPHORIBOSYLAMINE--GLYCINE LIGASE"/>
    <property type="match status" value="1"/>
</dbReference>
<dbReference type="EC" id="6.3.4.13" evidence="9"/>
<gene>
    <name evidence="9" type="ORF">COS54_02315</name>
</gene>
<dbReference type="GO" id="GO:0005524">
    <property type="term" value="F:ATP binding"/>
    <property type="evidence" value="ECO:0007669"/>
    <property type="project" value="UniProtKB-KW"/>
</dbReference>
<dbReference type="GO" id="GO:0004637">
    <property type="term" value="F:phosphoribosylamine-glycine ligase activity"/>
    <property type="evidence" value="ECO:0007669"/>
    <property type="project" value="UniProtKB-EC"/>
</dbReference>
<evidence type="ECO:0000256" key="5">
    <source>
        <dbReference type="ARBA" id="ARBA00022840"/>
    </source>
</evidence>
<keyword evidence="3" id="KW-0547">Nucleotide-binding</keyword>
<sequence>MKVLIIGGGGREHALGWKISQSPQVEKLYFAPGNAGTRMVGRNLQIEVKEIGKLLKFAKENKIDLTIVGPEAPLKEGIVDEFNKAKLRIFGPSRKAARLETDKAWAIKFMQRHNIPHPESIIFNNTKDAFEFVKKPKWKKYVIKASGLATSKGVILPGSLKEAKDAIERIFFKKEFDEGKKIIFQERLFGKEVSL</sequence>
<feature type="domain" description="Phosphoribosylglycinamide synthetase N-terminal" evidence="8">
    <location>
        <begin position="1"/>
        <end position="100"/>
    </location>
</feature>
<name>A0A2M7BCI5_9BACT</name>
<dbReference type="InterPro" id="IPR020562">
    <property type="entry name" value="PRibGlycinamide_synth_N"/>
</dbReference>
<feature type="domain" description="Phosphoribosylglycinamide synthetase ATP-grasp (A)" evidence="7">
    <location>
        <begin position="101"/>
        <end position="195"/>
    </location>
</feature>
<dbReference type="GO" id="GO:0046872">
    <property type="term" value="F:metal ion binding"/>
    <property type="evidence" value="ECO:0007669"/>
    <property type="project" value="UniProtKB-KW"/>
</dbReference>
<accession>A0A2M7BCI5</accession>
<dbReference type="InterPro" id="IPR013815">
    <property type="entry name" value="ATP_grasp_subdomain_1"/>
</dbReference>
<dbReference type="InterPro" id="IPR020561">
    <property type="entry name" value="PRibGlycinamid_synth_ATP-grasp"/>
</dbReference>
<dbReference type="SMART" id="SM01209">
    <property type="entry name" value="GARS_A"/>
    <property type="match status" value="1"/>
</dbReference>
<keyword evidence="6" id="KW-0464">Manganese</keyword>
<organism evidence="9 10">
    <name type="scientific">Candidatus Shapirobacteria bacterium CG03_land_8_20_14_0_80_39_12</name>
    <dbReference type="NCBI Taxonomy" id="1974879"/>
    <lineage>
        <taxon>Bacteria</taxon>
        <taxon>Candidatus Shapironibacteriota</taxon>
    </lineage>
</organism>
<dbReference type="PANTHER" id="PTHR43472:SF1">
    <property type="entry name" value="PHOSPHORIBOSYLAMINE--GLYCINE LIGASE, CHLOROPLASTIC"/>
    <property type="match status" value="1"/>
</dbReference>
<evidence type="ECO:0000313" key="10">
    <source>
        <dbReference type="Proteomes" id="UP000229631"/>
    </source>
</evidence>
<keyword evidence="4" id="KW-0658">Purine biosynthesis</keyword>
<dbReference type="Gene3D" id="3.40.50.20">
    <property type="match status" value="1"/>
</dbReference>
<feature type="non-terminal residue" evidence="9">
    <location>
        <position position="195"/>
    </location>
</feature>
<dbReference type="GO" id="GO:0006164">
    <property type="term" value="P:purine nucleotide biosynthetic process"/>
    <property type="evidence" value="ECO:0007669"/>
    <property type="project" value="UniProtKB-KW"/>
</dbReference>
<evidence type="ECO:0000313" key="9">
    <source>
        <dbReference type="EMBL" id="PIV00799.1"/>
    </source>
</evidence>